<dbReference type="NCBIfam" id="TIGR00756">
    <property type="entry name" value="PPR"/>
    <property type="match status" value="4"/>
</dbReference>
<dbReference type="FunFam" id="1.25.40.10:FF:000090">
    <property type="entry name" value="Pentatricopeptide repeat-containing protein, chloroplastic"/>
    <property type="match status" value="1"/>
</dbReference>
<name>A0A7J7NA80_9MAGN</name>
<dbReference type="InterPro" id="IPR011990">
    <property type="entry name" value="TPR-like_helical_dom_sf"/>
</dbReference>
<gene>
    <name evidence="3" type="ORF">GIB67_010149</name>
</gene>
<keyword evidence="1" id="KW-0677">Repeat</keyword>
<dbReference type="InterPro" id="IPR046960">
    <property type="entry name" value="PPR_At4g14850-like_plant"/>
</dbReference>
<comment type="caution">
    <text evidence="3">The sequence shown here is derived from an EMBL/GenBank/DDBJ whole genome shotgun (WGS) entry which is preliminary data.</text>
</comment>
<dbReference type="InterPro" id="IPR046848">
    <property type="entry name" value="E_motif"/>
</dbReference>
<dbReference type="PANTHER" id="PTHR47926:SF491">
    <property type="entry name" value="(WILD MALAYSIAN BANANA) HYPOTHETICAL PROTEIN"/>
    <property type="match status" value="1"/>
</dbReference>
<dbReference type="AlphaFoldDB" id="A0A7J7NA80"/>
<dbReference type="EMBL" id="JACGCM010000938">
    <property type="protein sequence ID" value="KAF6164179.1"/>
    <property type="molecule type" value="Genomic_DNA"/>
</dbReference>
<dbReference type="Pfam" id="PF13041">
    <property type="entry name" value="PPR_2"/>
    <property type="match status" value="3"/>
</dbReference>
<accession>A0A7J7NA80</accession>
<evidence type="ECO:0000256" key="2">
    <source>
        <dbReference type="PROSITE-ProRule" id="PRU00708"/>
    </source>
</evidence>
<organism evidence="3 4">
    <name type="scientific">Kingdonia uniflora</name>
    <dbReference type="NCBI Taxonomy" id="39325"/>
    <lineage>
        <taxon>Eukaryota</taxon>
        <taxon>Viridiplantae</taxon>
        <taxon>Streptophyta</taxon>
        <taxon>Embryophyta</taxon>
        <taxon>Tracheophyta</taxon>
        <taxon>Spermatophyta</taxon>
        <taxon>Magnoliopsida</taxon>
        <taxon>Ranunculales</taxon>
        <taxon>Circaeasteraceae</taxon>
        <taxon>Kingdonia</taxon>
    </lineage>
</organism>
<dbReference type="GO" id="GO:0003723">
    <property type="term" value="F:RNA binding"/>
    <property type="evidence" value="ECO:0007669"/>
    <property type="project" value="InterPro"/>
</dbReference>
<evidence type="ECO:0000256" key="1">
    <source>
        <dbReference type="ARBA" id="ARBA00022737"/>
    </source>
</evidence>
<feature type="repeat" description="PPR" evidence="2">
    <location>
        <begin position="220"/>
        <end position="254"/>
    </location>
</feature>
<feature type="repeat" description="PPR" evidence="2">
    <location>
        <begin position="16"/>
        <end position="50"/>
    </location>
</feature>
<dbReference type="PROSITE" id="PS51375">
    <property type="entry name" value="PPR"/>
    <property type="match status" value="4"/>
</dbReference>
<dbReference type="GO" id="GO:0009451">
    <property type="term" value="P:RNA modification"/>
    <property type="evidence" value="ECO:0007669"/>
    <property type="project" value="InterPro"/>
</dbReference>
<evidence type="ECO:0000313" key="3">
    <source>
        <dbReference type="EMBL" id="KAF6164179.1"/>
    </source>
</evidence>
<sequence>MYAHIIKTHILELAQNAFHWNNIIRSYLRLDYPYMALRVYVLMTRAGVSPDSYTLPIVLKAVTLDFAVKWVWKIHSVAIVNGLESNEFCESGLISLYGKAGELDNARKVFDQNPDRNLGSWNAIIGSFARGGHAKEAIDMFLELQKCGLEPDDVTMVSVVSACGSYGDLDFALQLHKCVIQAETNGKSDMLMLSSLVDMYGKCGRMDLANRVFARMRQRSVSTWTSLIMGYAAHGHVKEALECFRCMREEGVRPNYVTFVAVLTACVHGGLVEKGRLYFDMMEKGYGIIPKMQHFGAMVDLLGRAGLLDEAREMVEGMPMDANVVIWGCLLGACEKHGNVKMGEWVAKHLQELEPWNSGIYVVLSNIYAGACMWEDAQRIRQVMKEKKVGKSPGYSSTSNS</sequence>
<proteinExistence type="predicted"/>
<keyword evidence="4" id="KW-1185">Reference proteome</keyword>
<dbReference type="OrthoDB" id="622408at2759"/>
<dbReference type="Gene3D" id="1.25.40.10">
    <property type="entry name" value="Tetratricopeptide repeat domain"/>
    <property type="match status" value="3"/>
</dbReference>
<protein>
    <recommendedName>
        <fullName evidence="5">Pentatricopeptide repeat-containing protein</fullName>
    </recommendedName>
</protein>
<evidence type="ECO:0000313" key="4">
    <source>
        <dbReference type="Proteomes" id="UP000541444"/>
    </source>
</evidence>
<evidence type="ECO:0008006" key="5">
    <source>
        <dbReference type="Google" id="ProtNLM"/>
    </source>
</evidence>
<feature type="repeat" description="PPR" evidence="2">
    <location>
        <begin position="189"/>
        <end position="219"/>
    </location>
</feature>
<feature type="repeat" description="PPR" evidence="2">
    <location>
        <begin position="117"/>
        <end position="151"/>
    </location>
</feature>
<reference evidence="3 4" key="1">
    <citation type="journal article" date="2020" name="IScience">
        <title>Genome Sequencing of the Endangered Kingdonia uniflora (Circaeasteraceae, Ranunculales) Reveals Potential Mechanisms of Evolutionary Specialization.</title>
        <authorList>
            <person name="Sun Y."/>
            <person name="Deng T."/>
            <person name="Zhang A."/>
            <person name="Moore M.J."/>
            <person name="Landis J.B."/>
            <person name="Lin N."/>
            <person name="Zhang H."/>
            <person name="Zhang X."/>
            <person name="Huang J."/>
            <person name="Zhang X."/>
            <person name="Sun H."/>
            <person name="Wang H."/>
        </authorList>
    </citation>
    <scope>NUCLEOTIDE SEQUENCE [LARGE SCALE GENOMIC DNA]</scope>
    <source>
        <strain evidence="3">TB1705</strain>
        <tissue evidence="3">Leaf</tissue>
    </source>
</reference>
<dbReference type="Pfam" id="PF01535">
    <property type="entry name" value="PPR"/>
    <property type="match status" value="2"/>
</dbReference>
<dbReference type="FunFam" id="1.25.40.10:FF:001814">
    <property type="entry name" value="Pentatricopeptide repeat-containing protein At1g77170, mitochondrial"/>
    <property type="match status" value="1"/>
</dbReference>
<dbReference type="PANTHER" id="PTHR47926">
    <property type="entry name" value="PENTATRICOPEPTIDE REPEAT-CONTAINING PROTEIN"/>
    <property type="match status" value="1"/>
</dbReference>
<dbReference type="InterPro" id="IPR002885">
    <property type="entry name" value="PPR_rpt"/>
</dbReference>
<dbReference type="Proteomes" id="UP000541444">
    <property type="component" value="Unassembled WGS sequence"/>
</dbReference>
<dbReference type="Pfam" id="PF20431">
    <property type="entry name" value="E_motif"/>
    <property type="match status" value="1"/>
</dbReference>